<feature type="transmembrane region" description="Helical" evidence="10">
    <location>
        <begin position="364"/>
        <end position="384"/>
    </location>
</feature>
<feature type="transmembrane region" description="Helical" evidence="10">
    <location>
        <begin position="436"/>
        <end position="457"/>
    </location>
</feature>
<dbReference type="SUPFAM" id="SSF111352">
    <property type="entry name" value="Ammonium transporter"/>
    <property type="match status" value="1"/>
</dbReference>
<accession>A0A5C5TYS5</accession>
<evidence type="ECO:0000256" key="3">
    <source>
        <dbReference type="ARBA" id="ARBA00022448"/>
    </source>
</evidence>
<dbReference type="InterPro" id="IPR001905">
    <property type="entry name" value="Ammonium_transpt"/>
</dbReference>
<evidence type="ECO:0000256" key="7">
    <source>
        <dbReference type="ARBA" id="ARBA00023136"/>
    </source>
</evidence>
<keyword evidence="6 10" id="KW-1133">Transmembrane helix</keyword>
<evidence type="ECO:0000259" key="12">
    <source>
        <dbReference type="Pfam" id="PF00909"/>
    </source>
</evidence>
<comment type="caution">
    <text evidence="13">The sequence shown here is derived from an EMBL/GenBank/DDBJ whole genome shotgun (WGS) entry which is preliminary data.</text>
</comment>
<dbReference type="GO" id="GO:0008519">
    <property type="term" value="F:ammonium channel activity"/>
    <property type="evidence" value="ECO:0007669"/>
    <property type="project" value="InterPro"/>
</dbReference>
<proteinExistence type="inferred from homology"/>
<feature type="transmembrane region" description="Helical" evidence="10">
    <location>
        <begin position="123"/>
        <end position="141"/>
    </location>
</feature>
<comment type="similarity">
    <text evidence="2 10">Belongs to the ammonia transporter channel (TC 1.A.11.2) family.</text>
</comment>
<dbReference type="Pfam" id="PF00909">
    <property type="entry name" value="Ammonium_transp"/>
    <property type="match status" value="1"/>
</dbReference>
<keyword evidence="3 10" id="KW-0813">Transport</keyword>
<evidence type="ECO:0000256" key="6">
    <source>
        <dbReference type="ARBA" id="ARBA00022989"/>
    </source>
</evidence>
<dbReference type="OrthoDB" id="9814202at2"/>
<evidence type="ECO:0000256" key="9">
    <source>
        <dbReference type="ARBA" id="ARBA00050025"/>
    </source>
</evidence>
<dbReference type="NCBIfam" id="TIGR00836">
    <property type="entry name" value="amt"/>
    <property type="match status" value="1"/>
</dbReference>
<keyword evidence="4" id="KW-1003">Cell membrane</keyword>
<organism evidence="13 14">
    <name type="scientific">Luteimonas marina</name>
    <dbReference type="NCBI Taxonomy" id="488485"/>
    <lineage>
        <taxon>Bacteria</taxon>
        <taxon>Pseudomonadati</taxon>
        <taxon>Pseudomonadota</taxon>
        <taxon>Gammaproteobacteria</taxon>
        <taxon>Lysobacterales</taxon>
        <taxon>Lysobacteraceae</taxon>
        <taxon>Luteimonas</taxon>
    </lineage>
</organism>
<feature type="transmembrane region" description="Helical" evidence="10">
    <location>
        <begin position="240"/>
        <end position="265"/>
    </location>
</feature>
<protein>
    <recommendedName>
        <fullName evidence="9 10">Ammonium transporter</fullName>
    </recommendedName>
</protein>
<reference evidence="13 14" key="1">
    <citation type="journal article" date="2008" name="Int. J. Syst. Evol. Microbiol.">
        <title>Luteimonas marina sp. nov., isolated from seawater.</title>
        <authorList>
            <person name="Baik K.S."/>
            <person name="Park S.C."/>
            <person name="Kim M.S."/>
            <person name="Kim E.M."/>
            <person name="Park C."/>
            <person name="Chun J."/>
            <person name="Seong C.N."/>
        </authorList>
    </citation>
    <scope>NUCLEOTIDE SEQUENCE [LARGE SCALE GENOMIC DNA]</scope>
    <source>
        <strain evidence="13 14">FR1330</strain>
    </source>
</reference>
<dbReference type="PANTHER" id="PTHR43029">
    <property type="entry name" value="AMMONIUM TRANSPORTER MEP2"/>
    <property type="match status" value="1"/>
</dbReference>
<dbReference type="AlphaFoldDB" id="A0A5C5TYS5"/>
<dbReference type="FunFam" id="1.10.3430.10:FF:000007">
    <property type="entry name" value="Ammonium transporter"/>
    <property type="match status" value="1"/>
</dbReference>
<feature type="transmembrane region" description="Helical" evidence="10">
    <location>
        <begin position="207"/>
        <end position="228"/>
    </location>
</feature>
<dbReference type="GO" id="GO:0005886">
    <property type="term" value="C:plasma membrane"/>
    <property type="evidence" value="ECO:0007669"/>
    <property type="project" value="UniProtKB-SubCell"/>
</dbReference>
<dbReference type="InterPro" id="IPR018047">
    <property type="entry name" value="Ammonium_transpt_CS"/>
</dbReference>
<feature type="transmembrane region" description="Helical" evidence="10">
    <location>
        <begin position="277"/>
        <end position="297"/>
    </location>
</feature>
<keyword evidence="7 10" id="KW-0472">Membrane</keyword>
<evidence type="ECO:0000313" key="13">
    <source>
        <dbReference type="EMBL" id="TWT19311.1"/>
    </source>
</evidence>
<sequence>MKMHLCSGWKTRLQAAGLAVLFGVAAMAAAPGVFAQDAEAPVAEAAGEVADATVDAGETAAEAIEEAVAVEDVPAAEEAEAPAFDSGNVAWMLTSTFLVLLMVVPGLALFYGGMVRSKNVLSVIMQVLVVFSVVILIWVSYGYSAAFTEGNAFFGSFTEKAFLKGIVADTDAGGLPEFLFIVFQSTFAGITTALIVGAFAERIKFTAVLLFSVIWVTFSYLPMVHMVWSGEGGFLAHKGVIDFAGGTVVHINAGIAGLVGAYFLGKRLGYGREALKPHNVPFTFIGAALLWVGWFGFNAGSALAADASASLAMINTMVATSAGVVAWSLVEAISKGRPSALGAASGAIAGLVGITPAAGTVGPMGAIVIGLAAGAICVWAVNGLKRLLRVDDTADVFGVHAVGGIVGALLTGVFSAQSLGGTEAELAIGAQVWVQLVSVLFTILWCAVVTAIAILIAKAVMGLRVSEEQEREGLDIVSHGESAYES</sequence>
<dbReference type="InterPro" id="IPR002229">
    <property type="entry name" value="RhesusRHD"/>
</dbReference>
<keyword evidence="14" id="KW-1185">Reference proteome</keyword>
<keyword evidence="11" id="KW-0732">Signal</keyword>
<dbReference type="InterPro" id="IPR029020">
    <property type="entry name" value="Ammonium/urea_transptr"/>
</dbReference>
<dbReference type="EMBL" id="VOHK01000005">
    <property type="protein sequence ID" value="TWT19311.1"/>
    <property type="molecule type" value="Genomic_DNA"/>
</dbReference>
<dbReference type="PROSITE" id="PS01219">
    <property type="entry name" value="AMMONIUM_TRANSP"/>
    <property type="match status" value="1"/>
</dbReference>
<feature type="signal peptide" evidence="11">
    <location>
        <begin position="1"/>
        <end position="35"/>
    </location>
</feature>
<dbReference type="InterPro" id="IPR024041">
    <property type="entry name" value="NH4_transpt_AmtB-like_dom"/>
</dbReference>
<dbReference type="RefSeq" id="WP_146388427.1">
    <property type="nucleotide sequence ID" value="NZ_VOHK01000005.1"/>
</dbReference>
<dbReference type="PRINTS" id="PR00342">
    <property type="entry name" value="RHESUSRHD"/>
</dbReference>
<dbReference type="Gene3D" id="1.10.3430.10">
    <property type="entry name" value="Ammonium transporter AmtB like domains"/>
    <property type="match status" value="1"/>
</dbReference>
<comment type="subcellular location">
    <subcellularLocation>
        <location evidence="1 10">Cell membrane</location>
        <topology evidence="1 10">Multi-pass membrane protein</topology>
    </subcellularLocation>
</comment>
<feature type="transmembrane region" description="Helical" evidence="10">
    <location>
        <begin position="341"/>
        <end position="358"/>
    </location>
</feature>
<feature type="chain" id="PRO_5023079391" description="Ammonium transporter" evidence="11">
    <location>
        <begin position="36"/>
        <end position="486"/>
    </location>
</feature>
<evidence type="ECO:0000256" key="2">
    <source>
        <dbReference type="ARBA" id="ARBA00005887"/>
    </source>
</evidence>
<feature type="transmembrane region" description="Helical" evidence="10">
    <location>
        <begin position="178"/>
        <end position="200"/>
    </location>
</feature>
<evidence type="ECO:0000256" key="5">
    <source>
        <dbReference type="ARBA" id="ARBA00022692"/>
    </source>
</evidence>
<evidence type="ECO:0000256" key="10">
    <source>
        <dbReference type="RuleBase" id="RU362002"/>
    </source>
</evidence>
<keyword evidence="8 10" id="KW-0924">Ammonia transport</keyword>
<gene>
    <name evidence="13" type="ORF">FQY83_13220</name>
</gene>
<evidence type="ECO:0000256" key="1">
    <source>
        <dbReference type="ARBA" id="ARBA00004651"/>
    </source>
</evidence>
<feature type="transmembrane region" description="Helical" evidence="10">
    <location>
        <begin position="309"/>
        <end position="329"/>
    </location>
</feature>
<dbReference type="PANTHER" id="PTHR43029:SF10">
    <property type="entry name" value="AMMONIUM TRANSPORTER MEP2"/>
    <property type="match status" value="1"/>
</dbReference>
<feature type="transmembrane region" description="Helical" evidence="10">
    <location>
        <begin position="89"/>
        <end position="111"/>
    </location>
</feature>
<name>A0A5C5TYS5_9GAMM</name>
<dbReference type="Proteomes" id="UP000319980">
    <property type="component" value="Unassembled WGS sequence"/>
</dbReference>
<feature type="domain" description="Ammonium transporter AmtB-like" evidence="12">
    <location>
        <begin position="90"/>
        <end position="484"/>
    </location>
</feature>
<feature type="transmembrane region" description="Helical" evidence="10">
    <location>
        <begin position="396"/>
        <end position="416"/>
    </location>
</feature>
<keyword evidence="5 10" id="KW-0812">Transmembrane</keyword>
<evidence type="ECO:0000256" key="11">
    <source>
        <dbReference type="SAM" id="SignalP"/>
    </source>
</evidence>
<evidence type="ECO:0000256" key="8">
    <source>
        <dbReference type="ARBA" id="ARBA00023177"/>
    </source>
</evidence>
<evidence type="ECO:0000313" key="14">
    <source>
        <dbReference type="Proteomes" id="UP000319980"/>
    </source>
</evidence>
<evidence type="ECO:0000256" key="4">
    <source>
        <dbReference type="ARBA" id="ARBA00022475"/>
    </source>
</evidence>